<dbReference type="InterPro" id="IPR000415">
    <property type="entry name" value="Nitroreductase-like"/>
</dbReference>
<dbReference type="PANTHER" id="PTHR43745">
    <property type="entry name" value="NITROREDUCTASE MJ1384-RELATED"/>
    <property type="match status" value="1"/>
</dbReference>
<gene>
    <name evidence="3" type="ORF">H8S08_08895</name>
</gene>
<dbReference type="InterPro" id="IPR029479">
    <property type="entry name" value="Nitroreductase"/>
</dbReference>
<dbReference type="CDD" id="cd02142">
    <property type="entry name" value="McbC_SagB-like_oxidoreductase"/>
    <property type="match status" value="1"/>
</dbReference>
<dbReference type="Pfam" id="PF00881">
    <property type="entry name" value="Nitroreductase"/>
    <property type="match status" value="1"/>
</dbReference>
<feature type="signal peptide" evidence="1">
    <location>
        <begin position="1"/>
        <end position="19"/>
    </location>
</feature>
<dbReference type="Proteomes" id="UP000636891">
    <property type="component" value="Unassembled WGS sequence"/>
</dbReference>
<dbReference type="InterPro" id="IPR052544">
    <property type="entry name" value="Bacteriocin_Proc_Enz"/>
</dbReference>
<dbReference type="SUPFAM" id="SSF55469">
    <property type="entry name" value="FMN-dependent nitroreductase-like"/>
    <property type="match status" value="1"/>
</dbReference>
<evidence type="ECO:0000259" key="2">
    <source>
        <dbReference type="Pfam" id="PF00881"/>
    </source>
</evidence>
<dbReference type="Gene3D" id="3.40.109.10">
    <property type="entry name" value="NADH Oxidase"/>
    <property type="match status" value="1"/>
</dbReference>
<reference evidence="3 4" key="1">
    <citation type="submission" date="2020-08" db="EMBL/GenBank/DDBJ databases">
        <title>Genome public.</title>
        <authorList>
            <person name="Liu C."/>
            <person name="Sun Q."/>
        </authorList>
    </citation>
    <scope>NUCLEOTIDE SEQUENCE [LARGE SCALE GENOMIC DNA]</scope>
    <source>
        <strain evidence="3 4">New-7</strain>
    </source>
</reference>
<evidence type="ECO:0000256" key="1">
    <source>
        <dbReference type="SAM" id="SignalP"/>
    </source>
</evidence>
<keyword evidence="4" id="KW-1185">Reference proteome</keyword>
<sequence>MRKAILTLTTLLLTSWAMAQNNIIKLPAPSKTGGMPLMEALSKRATNRTMDGEKSLSQQQLSDLLWAAWGINREDGRRTAPSALNRQEIDLYLIGRKGAYRYDAEAHALVPVAEGDLRGKVNSQEYTRTGDWILIFVADYMRMTQGDMQGNAVTAGIDAGLIAQNVYLYGASEGLAVVVHSTVNREEVAKTLGLKSSQHIALGQTVGIPARR</sequence>
<dbReference type="EMBL" id="JACOOK010000004">
    <property type="protein sequence ID" value="MBC5617130.1"/>
    <property type="molecule type" value="Genomic_DNA"/>
</dbReference>
<dbReference type="PANTHER" id="PTHR43745:SF2">
    <property type="entry name" value="NITROREDUCTASE MJ1384-RELATED"/>
    <property type="match status" value="1"/>
</dbReference>
<keyword evidence="1" id="KW-0732">Signal</keyword>
<evidence type="ECO:0000313" key="3">
    <source>
        <dbReference type="EMBL" id="MBC5617130.1"/>
    </source>
</evidence>
<proteinExistence type="predicted"/>
<comment type="caution">
    <text evidence="3">The sequence shown here is derived from an EMBL/GenBank/DDBJ whole genome shotgun (WGS) entry which is preliminary data.</text>
</comment>
<accession>A0ABR7CPK4</accession>
<organism evidence="3 4">
    <name type="scientific">Alistipes hominis</name>
    <dbReference type="NCBI Taxonomy" id="2763015"/>
    <lineage>
        <taxon>Bacteria</taxon>
        <taxon>Pseudomonadati</taxon>
        <taxon>Bacteroidota</taxon>
        <taxon>Bacteroidia</taxon>
        <taxon>Bacteroidales</taxon>
        <taxon>Rikenellaceae</taxon>
        <taxon>Alistipes</taxon>
    </lineage>
</organism>
<feature type="chain" id="PRO_5045281851" evidence="1">
    <location>
        <begin position="20"/>
        <end position="212"/>
    </location>
</feature>
<name>A0ABR7CPK4_9BACT</name>
<protein>
    <submittedName>
        <fullName evidence="3">SagB/ThcOx family dehydrogenase</fullName>
    </submittedName>
</protein>
<evidence type="ECO:0000313" key="4">
    <source>
        <dbReference type="Proteomes" id="UP000636891"/>
    </source>
</evidence>
<feature type="domain" description="Nitroreductase" evidence="2">
    <location>
        <begin position="42"/>
        <end position="207"/>
    </location>
</feature>